<proteinExistence type="predicted"/>
<dbReference type="InterPro" id="IPR012337">
    <property type="entry name" value="RNaseH-like_sf"/>
</dbReference>
<dbReference type="GO" id="GO:0005829">
    <property type="term" value="C:cytosol"/>
    <property type="evidence" value="ECO:0007669"/>
    <property type="project" value="TreeGrafter"/>
</dbReference>
<dbReference type="InterPro" id="IPR036397">
    <property type="entry name" value="RNaseH_sf"/>
</dbReference>
<sequence>MPTFKTIYSYIHSGDTVIKPIDLPLMTRLKPRKNKHSKPKGQNKRKLGRSISERPELVLNRKEFGHWEADLVKGKKTKNQPAIITLIEHQTRFAFTMKINNFKSDTVLMVFQNMLHKKEQLFKSITFDNGSEFSFECFENIFRKVFRYISILKIIWKQLPI</sequence>
<dbReference type="AlphaFoldDB" id="A0A1S8KNJ6"/>
<evidence type="ECO:0000256" key="1">
    <source>
        <dbReference type="SAM" id="MobiDB-lite"/>
    </source>
</evidence>
<dbReference type="Proteomes" id="UP000190409">
    <property type="component" value="Unassembled WGS sequence"/>
</dbReference>
<dbReference type="GO" id="GO:0003676">
    <property type="term" value="F:nucleic acid binding"/>
    <property type="evidence" value="ECO:0007669"/>
    <property type="project" value="InterPro"/>
</dbReference>
<accession>A0A1S8KNJ6</accession>
<dbReference type="PANTHER" id="PTHR10948">
    <property type="entry name" value="TRANSPOSASE"/>
    <property type="match status" value="1"/>
</dbReference>
<evidence type="ECO:0000259" key="2">
    <source>
        <dbReference type="PROSITE" id="PS50994"/>
    </source>
</evidence>
<dbReference type="InterPro" id="IPR001584">
    <property type="entry name" value="Integrase_cat-core"/>
</dbReference>
<dbReference type="EMBL" id="MUYF01000003">
    <property type="protein sequence ID" value="OOL81252.1"/>
    <property type="molecule type" value="Genomic_DNA"/>
</dbReference>
<comment type="caution">
    <text evidence="3">The sequence shown here is derived from an EMBL/GenBank/DDBJ whole genome shotgun (WGS) entry which is preliminary data.</text>
</comment>
<dbReference type="NCBIfam" id="NF033563">
    <property type="entry name" value="transpos_IS30"/>
    <property type="match status" value="1"/>
</dbReference>
<dbReference type="GO" id="GO:0004803">
    <property type="term" value="F:transposase activity"/>
    <property type="evidence" value="ECO:0007669"/>
    <property type="project" value="TreeGrafter"/>
</dbReference>
<name>A0A1S8KNJ6_9LACT</name>
<dbReference type="PROSITE" id="PS50994">
    <property type="entry name" value="INTEGRASE"/>
    <property type="match status" value="1"/>
</dbReference>
<evidence type="ECO:0000313" key="4">
    <source>
        <dbReference type="Proteomes" id="UP000190409"/>
    </source>
</evidence>
<dbReference type="PANTHER" id="PTHR10948:SF23">
    <property type="entry name" value="TRANSPOSASE INSI FOR INSERTION SEQUENCE ELEMENT IS30A-RELATED"/>
    <property type="match status" value="1"/>
</dbReference>
<evidence type="ECO:0000313" key="3">
    <source>
        <dbReference type="EMBL" id="OOL81252.1"/>
    </source>
</evidence>
<gene>
    <name evidence="3" type="ORF">BWX42_05495</name>
</gene>
<dbReference type="InterPro" id="IPR051917">
    <property type="entry name" value="Transposase-Integrase"/>
</dbReference>
<reference evidence="3 4" key="1">
    <citation type="submission" date="2017-01" db="EMBL/GenBank/DDBJ databases">
        <title>Complete Genome Sequence of Dolosigranulum pigrum isolated from a Patient with interstitial lung disease.</title>
        <authorList>
            <person name="Mukhopadhyay R."/>
            <person name="Joaquin J."/>
            <person name="Hogue R."/>
            <person name="Fitzgerald S."/>
            <person name="Jospin G."/>
            <person name="Eisen J.A."/>
            <person name="Chaturvedi V."/>
        </authorList>
    </citation>
    <scope>NUCLEOTIDE SEQUENCE [LARGE SCALE GENOMIC DNA]</scope>
    <source>
        <strain evidence="3 4">15S00348</strain>
    </source>
</reference>
<feature type="compositionally biased region" description="Basic residues" evidence="1">
    <location>
        <begin position="29"/>
        <end position="48"/>
    </location>
</feature>
<protein>
    <recommendedName>
        <fullName evidence="2">Integrase catalytic domain-containing protein</fullName>
    </recommendedName>
</protein>
<dbReference type="InterPro" id="IPR053392">
    <property type="entry name" value="Transposase_IS30-like"/>
</dbReference>
<dbReference type="SUPFAM" id="SSF53098">
    <property type="entry name" value="Ribonuclease H-like"/>
    <property type="match status" value="1"/>
</dbReference>
<organism evidence="3 4">
    <name type="scientific">Dolosigranulum pigrum</name>
    <dbReference type="NCBI Taxonomy" id="29394"/>
    <lineage>
        <taxon>Bacteria</taxon>
        <taxon>Bacillati</taxon>
        <taxon>Bacillota</taxon>
        <taxon>Bacilli</taxon>
        <taxon>Lactobacillales</taxon>
        <taxon>Carnobacteriaceae</taxon>
        <taxon>Dolosigranulum</taxon>
    </lineage>
</organism>
<dbReference type="GO" id="GO:0032196">
    <property type="term" value="P:transposition"/>
    <property type="evidence" value="ECO:0007669"/>
    <property type="project" value="TreeGrafter"/>
</dbReference>
<feature type="region of interest" description="Disordered" evidence="1">
    <location>
        <begin position="28"/>
        <end position="49"/>
    </location>
</feature>
<dbReference type="GO" id="GO:0015074">
    <property type="term" value="P:DNA integration"/>
    <property type="evidence" value="ECO:0007669"/>
    <property type="project" value="InterPro"/>
</dbReference>
<dbReference type="Gene3D" id="3.30.420.10">
    <property type="entry name" value="Ribonuclease H-like superfamily/Ribonuclease H"/>
    <property type="match status" value="1"/>
</dbReference>
<feature type="domain" description="Integrase catalytic" evidence="2">
    <location>
        <begin position="51"/>
        <end position="161"/>
    </location>
</feature>